<protein>
    <submittedName>
        <fullName evidence="2">Uncharacterized protein</fullName>
    </submittedName>
</protein>
<feature type="compositionally biased region" description="Polar residues" evidence="1">
    <location>
        <begin position="237"/>
        <end position="269"/>
    </location>
</feature>
<evidence type="ECO:0000313" key="3">
    <source>
        <dbReference type="Proteomes" id="UP000785679"/>
    </source>
</evidence>
<dbReference type="Proteomes" id="UP000785679">
    <property type="component" value="Unassembled WGS sequence"/>
</dbReference>
<feature type="region of interest" description="Disordered" evidence="1">
    <location>
        <begin position="324"/>
        <end position="346"/>
    </location>
</feature>
<proteinExistence type="predicted"/>
<feature type="compositionally biased region" description="Polar residues" evidence="1">
    <location>
        <begin position="283"/>
        <end position="294"/>
    </location>
</feature>
<feature type="compositionally biased region" description="Basic and acidic residues" evidence="1">
    <location>
        <begin position="186"/>
        <end position="209"/>
    </location>
</feature>
<feature type="compositionally biased region" description="Acidic residues" evidence="1">
    <location>
        <begin position="295"/>
        <end position="304"/>
    </location>
</feature>
<keyword evidence="3" id="KW-1185">Reference proteome</keyword>
<dbReference type="AlphaFoldDB" id="A0A8J8P8E2"/>
<feature type="region of interest" description="Disordered" evidence="1">
    <location>
        <begin position="175"/>
        <end position="306"/>
    </location>
</feature>
<accession>A0A8J8P8E2</accession>
<dbReference type="EMBL" id="RRYP01000209">
    <property type="protein sequence ID" value="TNV87809.1"/>
    <property type="molecule type" value="Genomic_DNA"/>
</dbReference>
<name>A0A8J8P8E2_HALGN</name>
<sequence length="663" mass="73424">MKVANNWQNQLMTYTKSISLRLCQILFASILISDFFKDQECLNNCTPESQLSIQSQSNAQPAVKMEFQMSDSIYTFIPQLFTVTLAGNSWIRLILFILTTSLRGDSKESSLITWIYSMLSTRLREMTNVSEVDEQLITQQSYQQQITLNAEQIQNPSHVLPKLVATRQEAVKRRQSKFQPLSQRRVSADKVNGREEGRIISDLRPRRGDTASFPNTTADEDGNGAEEELKVEPHLAQISNANPAAQTGTTPFTPMRSPNQEPSETSIKSNKQDQSQKGEKQSSETSSLEQSYITSEEEDGDEEESKGLLGCVKDLREEIVQQLSQKDQNIRRKTHATNTPISPGSGGAFQGLNMNFNMAGQQRFAMLSNVGGTPVVPQNASEHQSFQHSQSMVPKGLKNSQTSAGGNLAKKRALLAQVANSRRNTALPALQNRFLQGVNGAPQITMIRGIPILKNDLSVGRSNHATTTLGNPIGHPNSKKNSMHVFQQSSTSQMLPVDSLLKKGNMSPLNANTDEYNKERGSNSIETGHIGGVSSIEAQQYQVLSKKLSSQQFIGGRDTVASRILTSKKNSELQGASSNLTILKCPNCSQQTRMSGARKTKKIKPASIFGLERAISTRSFAKQQSSARKLRRTFHKTGNQMRRKLLASPQVCTHPFISRTQHR</sequence>
<evidence type="ECO:0000256" key="1">
    <source>
        <dbReference type="SAM" id="MobiDB-lite"/>
    </source>
</evidence>
<evidence type="ECO:0000313" key="2">
    <source>
        <dbReference type="EMBL" id="TNV87809.1"/>
    </source>
</evidence>
<reference evidence="2" key="1">
    <citation type="submission" date="2019-06" db="EMBL/GenBank/DDBJ databases">
        <authorList>
            <person name="Zheng W."/>
        </authorList>
    </citation>
    <scope>NUCLEOTIDE SEQUENCE</scope>
    <source>
        <strain evidence="2">QDHG01</strain>
    </source>
</reference>
<comment type="caution">
    <text evidence="2">The sequence shown here is derived from an EMBL/GenBank/DDBJ whole genome shotgun (WGS) entry which is preliminary data.</text>
</comment>
<organism evidence="2 3">
    <name type="scientific">Halteria grandinella</name>
    <dbReference type="NCBI Taxonomy" id="5974"/>
    <lineage>
        <taxon>Eukaryota</taxon>
        <taxon>Sar</taxon>
        <taxon>Alveolata</taxon>
        <taxon>Ciliophora</taxon>
        <taxon>Intramacronucleata</taxon>
        <taxon>Spirotrichea</taxon>
        <taxon>Stichotrichia</taxon>
        <taxon>Sporadotrichida</taxon>
        <taxon>Halteriidae</taxon>
        <taxon>Halteria</taxon>
    </lineage>
</organism>
<gene>
    <name evidence="2" type="ORF">FGO68_gene11702</name>
</gene>
<feature type="compositionally biased region" description="Basic and acidic residues" evidence="1">
    <location>
        <begin position="270"/>
        <end position="282"/>
    </location>
</feature>